<reference evidence="2 4" key="1">
    <citation type="submission" date="2018-06" db="EMBL/GenBank/DDBJ databases">
        <authorList>
            <consortium name="Pathogen Informatics"/>
            <person name="Doyle S."/>
        </authorList>
    </citation>
    <scope>NUCLEOTIDE SEQUENCE [LARGE SCALE GENOMIC DNA]</scope>
    <source>
        <strain evidence="2 4">NCTC11159</strain>
    </source>
</reference>
<accession>A0A377Q535</accession>
<dbReference type="Proteomes" id="UP000255108">
    <property type="component" value="Unassembled WGS sequence"/>
</dbReference>
<evidence type="ECO:0000313" key="3">
    <source>
        <dbReference type="EMBL" id="TCU84577.1"/>
    </source>
</evidence>
<feature type="transmembrane region" description="Helical" evidence="1">
    <location>
        <begin position="42"/>
        <end position="61"/>
    </location>
</feature>
<feature type="transmembrane region" description="Helical" evidence="1">
    <location>
        <begin position="12"/>
        <end position="30"/>
    </location>
</feature>
<dbReference type="EMBL" id="SMBT01000009">
    <property type="protein sequence ID" value="TCU84577.1"/>
    <property type="molecule type" value="Genomic_DNA"/>
</dbReference>
<dbReference type="Proteomes" id="UP000295794">
    <property type="component" value="Unassembled WGS sequence"/>
</dbReference>
<evidence type="ECO:0000313" key="2">
    <source>
        <dbReference type="EMBL" id="STQ90043.1"/>
    </source>
</evidence>
<protein>
    <submittedName>
        <fullName evidence="2">Uncharacterized protein</fullName>
    </submittedName>
</protein>
<dbReference type="AlphaFoldDB" id="A0A377Q535"/>
<evidence type="ECO:0000256" key="1">
    <source>
        <dbReference type="SAM" id="Phobius"/>
    </source>
</evidence>
<evidence type="ECO:0000313" key="4">
    <source>
        <dbReference type="Proteomes" id="UP000255108"/>
    </source>
</evidence>
<reference evidence="3 5" key="2">
    <citation type="submission" date="2019-03" db="EMBL/GenBank/DDBJ databases">
        <title>Genomic Encyclopedia of Type Strains, Phase IV (KMG-IV): sequencing the most valuable type-strain genomes for metagenomic binning, comparative biology and taxonomic classification.</title>
        <authorList>
            <person name="Goeker M."/>
        </authorList>
    </citation>
    <scope>NUCLEOTIDE SEQUENCE [LARGE SCALE GENOMIC DNA]</scope>
    <source>
        <strain evidence="3 5">DSM 3764</strain>
    </source>
</reference>
<dbReference type="RefSeq" id="WP_115226427.1">
    <property type="nucleotide sequence ID" value="NZ_CAWOLO010000009.1"/>
</dbReference>
<proteinExistence type="predicted"/>
<keyword evidence="1" id="KW-0472">Membrane</keyword>
<feature type="transmembrane region" description="Helical" evidence="1">
    <location>
        <begin position="73"/>
        <end position="91"/>
    </location>
</feature>
<keyword evidence="1" id="KW-0812">Transmembrane</keyword>
<organism evidence="2 4">
    <name type="scientific">Iodobacter fluviatilis</name>
    <dbReference type="NCBI Taxonomy" id="537"/>
    <lineage>
        <taxon>Bacteria</taxon>
        <taxon>Pseudomonadati</taxon>
        <taxon>Pseudomonadota</taxon>
        <taxon>Betaproteobacteria</taxon>
        <taxon>Neisseriales</taxon>
        <taxon>Chitinibacteraceae</taxon>
        <taxon>Iodobacter</taxon>
    </lineage>
</organism>
<gene>
    <name evidence="3" type="ORF">EV682_109102</name>
    <name evidence="2" type="ORF">NCTC11159_01101</name>
</gene>
<dbReference type="EMBL" id="UGHR01000001">
    <property type="protein sequence ID" value="STQ90043.1"/>
    <property type="molecule type" value="Genomic_DNA"/>
</dbReference>
<sequence>MTFDLNTCIKVSPVVCGLIVMLTVWGYRALKSKPVTVEDMFVVGITGSSFPSGVLFIFAAFDSSMLVKVSEAPVYIGIAGCAVLYITGKTVREKTKA</sequence>
<name>A0A377Q535_9NEIS</name>
<keyword evidence="5" id="KW-1185">Reference proteome</keyword>
<keyword evidence="1" id="KW-1133">Transmembrane helix</keyword>
<evidence type="ECO:0000313" key="5">
    <source>
        <dbReference type="Proteomes" id="UP000295794"/>
    </source>
</evidence>